<name>A0ABN8PAB4_9CNID</name>
<accession>A0ABN8PAB4</accession>
<dbReference type="EMBL" id="CALNXK010000063">
    <property type="protein sequence ID" value="CAH3139791.1"/>
    <property type="molecule type" value="Genomic_DNA"/>
</dbReference>
<evidence type="ECO:0000256" key="1">
    <source>
        <dbReference type="SAM" id="MobiDB-lite"/>
    </source>
</evidence>
<evidence type="ECO:0000313" key="3">
    <source>
        <dbReference type="EMBL" id="CAH3139791.1"/>
    </source>
</evidence>
<evidence type="ECO:0000313" key="4">
    <source>
        <dbReference type="Proteomes" id="UP001159405"/>
    </source>
</evidence>
<reference evidence="3 4" key="1">
    <citation type="submission" date="2022-05" db="EMBL/GenBank/DDBJ databases">
        <authorList>
            <consortium name="Genoscope - CEA"/>
            <person name="William W."/>
        </authorList>
    </citation>
    <scope>NUCLEOTIDE SEQUENCE [LARGE SCALE GENOMIC DNA]</scope>
</reference>
<feature type="region of interest" description="Disordered" evidence="1">
    <location>
        <begin position="16"/>
        <end position="39"/>
    </location>
</feature>
<evidence type="ECO:0000259" key="2">
    <source>
        <dbReference type="Pfam" id="PF25431"/>
    </source>
</evidence>
<feature type="domain" description="C17orf113 probable zinc finger" evidence="2">
    <location>
        <begin position="50"/>
        <end position="114"/>
    </location>
</feature>
<dbReference type="Pfam" id="PF25431">
    <property type="entry name" value="zf-C17orf113"/>
    <property type="match status" value="1"/>
</dbReference>
<protein>
    <recommendedName>
        <fullName evidence="2">C17orf113 probable zinc finger domain-containing protein</fullName>
    </recommendedName>
</protein>
<comment type="caution">
    <text evidence="3">The sequence shown here is derived from an EMBL/GenBank/DDBJ whole genome shotgun (WGS) entry which is preliminary data.</text>
</comment>
<sequence>MWKYISGVPKVIEEKKKEKNPKAACDSKGSKEYEKNRSRKFSAKWQVGRPWLQHDQDKGMICKWCIENKATLMAHNVFNSARFIDGCTSYKAESIAYHEKSAAHLLAQQCHKAKIHPEKMPANLAR</sequence>
<dbReference type="Proteomes" id="UP001159405">
    <property type="component" value="Unassembled WGS sequence"/>
</dbReference>
<dbReference type="InterPro" id="IPR057456">
    <property type="entry name" value="Znf_C17orf113"/>
</dbReference>
<gene>
    <name evidence="3" type="ORF">PLOB_00040828</name>
</gene>
<organism evidence="3 4">
    <name type="scientific">Porites lobata</name>
    <dbReference type="NCBI Taxonomy" id="104759"/>
    <lineage>
        <taxon>Eukaryota</taxon>
        <taxon>Metazoa</taxon>
        <taxon>Cnidaria</taxon>
        <taxon>Anthozoa</taxon>
        <taxon>Hexacorallia</taxon>
        <taxon>Scleractinia</taxon>
        <taxon>Fungiina</taxon>
        <taxon>Poritidae</taxon>
        <taxon>Porites</taxon>
    </lineage>
</organism>
<proteinExistence type="predicted"/>
<keyword evidence="4" id="KW-1185">Reference proteome</keyword>